<feature type="compositionally biased region" description="Basic and acidic residues" evidence="6">
    <location>
        <begin position="181"/>
        <end position="206"/>
    </location>
</feature>
<dbReference type="Gene3D" id="1.10.10.60">
    <property type="entry name" value="Homeodomain-like"/>
    <property type="match status" value="1"/>
</dbReference>
<reference evidence="10 11" key="1">
    <citation type="journal article" date="2021" name="bioRxiv">
        <title>The Gossypium anomalum genome as a resource for cotton improvement and evolutionary analysis of hybrid incompatibility.</title>
        <authorList>
            <person name="Grover C.E."/>
            <person name="Yuan D."/>
            <person name="Arick M.A."/>
            <person name="Miller E.R."/>
            <person name="Hu G."/>
            <person name="Peterson D.G."/>
            <person name="Wendel J.F."/>
            <person name="Udall J.A."/>
        </authorList>
    </citation>
    <scope>NUCLEOTIDE SEQUENCE [LARGE SCALE GENOMIC DNA]</scope>
    <source>
        <strain evidence="10">JFW-Udall</strain>
        <tissue evidence="10">Leaf</tissue>
    </source>
</reference>
<sequence>MFSSSMAISQVVNSSHQVLWSSKTALLFVVLNVQRNERSGSAAQVLSMDTYSSGEELVIKTRKPYTITKQRERWTEEEHNRFLEALKLYGRAWQRIEEHIGTKTAVQIRSHAQKFFSKLEKEALAKGVPIGQALDIEIPPPRPKRKPNNPYPRKTGAATTVQDGAKDGKSETPISSSRCKQVLDLEKEPLPERPNGDEKATSLKENQDESCSGVFTLLYEANCSSASSMNKNFIPASAALKSSCTFREFVPSPKEKIHDNGTSKASNLEYSCTSYDKPAQGQRKDDLDGALCADEMQAAQNYPRHVSVHVLDGSLRTCAQNPSLDMSFQDSVFHPMGDVHGPNLSANLAASATTEHQNNAPRSTQQALPPFHTPFMHLRLNQEDYRSFLHVSSTFSSLIVSTLLQNPAAHAAASFAARFWPYANIESSGDSPASGLGGFPSIQMNSAPSMAAIAAATVAAATAWWAAHGLFPVCAPLHTGFTCFPASTAAVPPMENGQPPAAKTEQKGKTDQALSLQVEQLDPENSEALQGQHSSSKSPTSSSSDCEERGDAKVNTGVKATDDETAAEVIEPQDANKTKNKKQVDRSSCGSNTPSSSEVETDALEKHQKDEEDSKGADPNHPQVECNRRSSRSNSNLSDSWKEVSEEGRLAFQALFSREVLPQSFSPPHDGKSKGQQKENIGEDKKNPAEEDEEISTLDLNSKTLGSCSDHQETVKNALSRDKNTTEEGLLTIGLGHSKLKAGRTGFKPYKRCSVEAKENRVMNTGSQGEEKGPKRVRLEGEAST</sequence>
<dbReference type="GO" id="GO:0003677">
    <property type="term" value="F:DNA binding"/>
    <property type="evidence" value="ECO:0007669"/>
    <property type="project" value="UniProtKB-KW"/>
</dbReference>
<evidence type="ECO:0000259" key="7">
    <source>
        <dbReference type="PROSITE" id="PS50090"/>
    </source>
</evidence>
<dbReference type="PROSITE" id="PS50090">
    <property type="entry name" value="MYB_LIKE"/>
    <property type="match status" value="1"/>
</dbReference>
<feature type="compositionally biased region" description="Basic and acidic residues" evidence="6">
    <location>
        <begin position="603"/>
        <end position="618"/>
    </location>
</feature>
<evidence type="ECO:0000256" key="3">
    <source>
        <dbReference type="ARBA" id="ARBA00023125"/>
    </source>
</evidence>
<feature type="region of interest" description="Disordered" evidence="6">
    <location>
        <begin position="134"/>
        <end position="206"/>
    </location>
</feature>
<feature type="domain" description="HTH myb-type" evidence="9">
    <location>
        <begin position="66"/>
        <end position="120"/>
    </location>
</feature>
<dbReference type="GO" id="GO:0005634">
    <property type="term" value="C:nucleus"/>
    <property type="evidence" value="ECO:0007669"/>
    <property type="project" value="UniProtKB-SubCell"/>
</dbReference>
<feature type="domain" description="SANT" evidence="8">
    <location>
        <begin position="69"/>
        <end position="120"/>
    </location>
</feature>
<evidence type="ECO:0000313" key="11">
    <source>
        <dbReference type="Proteomes" id="UP000701853"/>
    </source>
</evidence>
<proteinExistence type="predicted"/>
<dbReference type="OrthoDB" id="118550at2759"/>
<feature type="compositionally biased region" description="Basic and acidic residues" evidence="6">
    <location>
        <begin position="710"/>
        <end position="721"/>
    </location>
</feature>
<feature type="domain" description="Myb-like" evidence="7">
    <location>
        <begin position="66"/>
        <end position="116"/>
    </location>
</feature>
<dbReference type="Pfam" id="PF00249">
    <property type="entry name" value="Myb_DNA-binding"/>
    <property type="match status" value="1"/>
</dbReference>
<feature type="region of interest" description="Disordered" evidence="6">
    <location>
        <begin position="492"/>
        <end position="644"/>
    </location>
</feature>
<dbReference type="InterPro" id="IPR017884">
    <property type="entry name" value="SANT_dom"/>
</dbReference>
<dbReference type="PROSITE" id="PS51294">
    <property type="entry name" value="HTH_MYB"/>
    <property type="match status" value="1"/>
</dbReference>
<protein>
    <recommendedName>
        <fullName evidence="12">LHY</fullName>
    </recommendedName>
</protein>
<dbReference type="EMBL" id="JAHUZN010000012">
    <property type="protein sequence ID" value="KAG8475216.1"/>
    <property type="molecule type" value="Genomic_DNA"/>
</dbReference>
<dbReference type="PANTHER" id="PTHR12802">
    <property type="entry name" value="SWI/SNF COMPLEX-RELATED"/>
    <property type="match status" value="1"/>
</dbReference>
<dbReference type="FunFam" id="1.10.10.60:FF:000023">
    <property type="entry name" value="protein REVEILLE 6 isoform X1"/>
    <property type="match status" value="1"/>
</dbReference>
<organism evidence="10 11">
    <name type="scientific">Gossypium anomalum</name>
    <dbReference type="NCBI Taxonomy" id="47600"/>
    <lineage>
        <taxon>Eukaryota</taxon>
        <taxon>Viridiplantae</taxon>
        <taxon>Streptophyta</taxon>
        <taxon>Embryophyta</taxon>
        <taxon>Tracheophyta</taxon>
        <taxon>Spermatophyta</taxon>
        <taxon>Magnoliopsida</taxon>
        <taxon>eudicotyledons</taxon>
        <taxon>Gunneridae</taxon>
        <taxon>Pentapetalae</taxon>
        <taxon>rosids</taxon>
        <taxon>malvids</taxon>
        <taxon>Malvales</taxon>
        <taxon>Malvaceae</taxon>
        <taxon>Malvoideae</taxon>
        <taxon>Gossypium</taxon>
    </lineage>
</organism>
<feature type="compositionally biased region" description="Basic and acidic residues" evidence="6">
    <location>
        <begin position="574"/>
        <end position="585"/>
    </location>
</feature>
<feature type="compositionally biased region" description="Basic and acidic residues" evidence="6">
    <location>
        <begin position="669"/>
        <end position="689"/>
    </location>
</feature>
<keyword evidence="5" id="KW-0539">Nucleus</keyword>
<evidence type="ECO:0000313" key="10">
    <source>
        <dbReference type="EMBL" id="KAG8475216.1"/>
    </source>
</evidence>
<evidence type="ECO:0000256" key="5">
    <source>
        <dbReference type="ARBA" id="ARBA00023242"/>
    </source>
</evidence>
<dbReference type="SMART" id="SM00717">
    <property type="entry name" value="SANT"/>
    <property type="match status" value="1"/>
</dbReference>
<comment type="caution">
    <text evidence="10">The sequence shown here is derived from an EMBL/GenBank/DDBJ whole genome shotgun (WGS) entry which is preliminary data.</text>
</comment>
<dbReference type="GO" id="GO:0010468">
    <property type="term" value="P:regulation of gene expression"/>
    <property type="evidence" value="ECO:0007669"/>
    <property type="project" value="UniProtKB-ARBA"/>
</dbReference>
<keyword evidence="11" id="KW-1185">Reference proteome</keyword>
<accession>A0A8J5Y947</accession>
<feature type="compositionally biased region" description="Basic and acidic residues" evidence="6">
    <location>
        <begin position="769"/>
        <end position="785"/>
    </location>
</feature>
<evidence type="ECO:0000256" key="1">
    <source>
        <dbReference type="ARBA" id="ARBA00004123"/>
    </source>
</evidence>
<keyword evidence="4" id="KW-0804">Transcription</keyword>
<dbReference type="NCBIfam" id="TIGR01557">
    <property type="entry name" value="myb_SHAQKYF"/>
    <property type="match status" value="1"/>
</dbReference>
<feature type="compositionally biased region" description="Polar residues" evidence="6">
    <location>
        <begin position="698"/>
        <end position="709"/>
    </location>
</feature>
<gene>
    <name evidence="10" type="ORF">CXB51_032088</name>
</gene>
<feature type="compositionally biased region" description="Low complexity" evidence="6">
    <location>
        <begin position="534"/>
        <end position="544"/>
    </location>
</feature>
<evidence type="ECO:0000256" key="6">
    <source>
        <dbReference type="SAM" id="MobiDB-lite"/>
    </source>
</evidence>
<dbReference type="PROSITE" id="PS51293">
    <property type="entry name" value="SANT"/>
    <property type="match status" value="1"/>
</dbReference>
<feature type="region of interest" description="Disordered" evidence="6">
    <location>
        <begin position="761"/>
        <end position="785"/>
    </location>
</feature>
<evidence type="ECO:0000259" key="9">
    <source>
        <dbReference type="PROSITE" id="PS51294"/>
    </source>
</evidence>
<evidence type="ECO:0000256" key="2">
    <source>
        <dbReference type="ARBA" id="ARBA00023015"/>
    </source>
</evidence>
<evidence type="ECO:0000259" key="8">
    <source>
        <dbReference type="PROSITE" id="PS51293"/>
    </source>
</evidence>
<dbReference type="InterPro" id="IPR006447">
    <property type="entry name" value="Myb_dom_plants"/>
</dbReference>
<dbReference type="Proteomes" id="UP000701853">
    <property type="component" value="Chromosome 12"/>
</dbReference>
<evidence type="ECO:0000256" key="4">
    <source>
        <dbReference type="ARBA" id="ARBA00023163"/>
    </source>
</evidence>
<name>A0A8J5Y947_9ROSI</name>
<comment type="subcellular location">
    <subcellularLocation>
        <location evidence="1">Nucleus</location>
    </subcellularLocation>
</comment>
<dbReference type="PANTHER" id="PTHR12802:SF174">
    <property type="entry name" value="LATE ELONGATED HYPOCOTYL-LIKE PROTEIN"/>
    <property type="match status" value="1"/>
</dbReference>
<feature type="region of interest" description="Disordered" evidence="6">
    <location>
        <begin position="660"/>
        <end position="721"/>
    </location>
</feature>
<evidence type="ECO:0008006" key="12">
    <source>
        <dbReference type="Google" id="ProtNLM"/>
    </source>
</evidence>
<dbReference type="CDD" id="cd00167">
    <property type="entry name" value="SANT"/>
    <property type="match status" value="1"/>
</dbReference>
<feature type="compositionally biased region" description="Polar residues" evidence="6">
    <location>
        <begin position="586"/>
        <end position="598"/>
    </location>
</feature>
<dbReference type="InterPro" id="IPR009057">
    <property type="entry name" value="Homeodomain-like_sf"/>
</dbReference>
<dbReference type="InterPro" id="IPR017930">
    <property type="entry name" value="Myb_dom"/>
</dbReference>
<keyword evidence="3" id="KW-0238">DNA-binding</keyword>
<dbReference type="AlphaFoldDB" id="A0A8J5Y947"/>
<dbReference type="InterPro" id="IPR001005">
    <property type="entry name" value="SANT/Myb"/>
</dbReference>
<dbReference type="SUPFAM" id="SSF46689">
    <property type="entry name" value="Homeodomain-like"/>
    <property type="match status" value="1"/>
</dbReference>
<keyword evidence="2" id="KW-0805">Transcription regulation</keyword>